<dbReference type="Gene3D" id="3.30.710.10">
    <property type="entry name" value="Potassium Channel Kv1.1, Chain A"/>
    <property type="match status" value="1"/>
</dbReference>
<dbReference type="OMA" id="MINSRML"/>
<dbReference type="Pfam" id="PF03931">
    <property type="entry name" value="Skp1_POZ"/>
    <property type="match status" value="1"/>
</dbReference>
<dbReference type="SUPFAM" id="SSF54695">
    <property type="entry name" value="POZ domain"/>
    <property type="match status" value="1"/>
</dbReference>
<evidence type="ECO:0000256" key="4">
    <source>
        <dbReference type="ARBA" id="ARBA00023242"/>
    </source>
</evidence>
<dbReference type="InterPro" id="IPR039948">
    <property type="entry name" value="ELC1"/>
</dbReference>
<dbReference type="GO" id="GO:0005634">
    <property type="term" value="C:nucleus"/>
    <property type="evidence" value="ECO:0007669"/>
    <property type="project" value="UniProtKB-SubCell"/>
</dbReference>
<dbReference type="FunCoup" id="G0P7D1">
    <property type="interactions" value="2"/>
</dbReference>
<evidence type="ECO:0000256" key="1">
    <source>
        <dbReference type="ARBA" id="ARBA00004123"/>
    </source>
</evidence>
<dbReference type="OrthoDB" id="249087at2759"/>
<dbReference type="eggNOG" id="KOG3473">
    <property type="taxonomic scope" value="Eukaryota"/>
</dbReference>
<dbReference type="InterPro" id="IPR001232">
    <property type="entry name" value="SKP1-like"/>
</dbReference>
<dbReference type="EMBL" id="GL380112">
    <property type="protein sequence ID" value="EGT46904.1"/>
    <property type="molecule type" value="Genomic_DNA"/>
</dbReference>
<dbReference type="FunFam" id="3.30.710.10:FF:000035">
    <property type="entry name" value="Elongin C transcription elongation factor"/>
    <property type="match status" value="1"/>
</dbReference>
<dbReference type="Proteomes" id="UP000008068">
    <property type="component" value="Unassembled WGS sequence"/>
</dbReference>
<dbReference type="InterPro" id="IPR016073">
    <property type="entry name" value="Skp1_comp_POZ"/>
</dbReference>
<sequence length="126" mass="14792">MKPSSTVLWDIFLQQCSNMFMVIQYHLQSTNPGENSEYVKHVSNDNHEFVIRRELAESLEIFNKMLRTPGGNESNTVYLHMINSRMLSEMCNYLSYHKQYLKKEGAFEIDPRDGYELLLVAGFFEI</sequence>
<evidence type="ECO:0000256" key="3">
    <source>
        <dbReference type="ARBA" id="ARBA00021347"/>
    </source>
</evidence>
<evidence type="ECO:0000256" key="2">
    <source>
        <dbReference type="ARBA" id="ARBA00009993"/>
    </source>
</evidence>
<dbReference type="InterPro" id="IPR011333">
    <property type="entry name" value="SKP1/BTB/POZ_sf"/>
</dbReference>
<evidence type="ECO:0000313" key="7">
    <source>
        <dbReference type="Proteomes" id="UP000008068"/>
    </source>
</evidence>
<name>G0P7D1_CAEBE</name>
<feature type="domain" description="SKP1 component POZ" evidence="5">
    <location>
        <begin position="39"/>
        <end position="99"/>
    </location>
</feature>
<reference evidence="7" key="1">
    <citation type="submission" date="2011-07" db="EMBL/GenBank/DDBJ databases">
        <authorList>
            <consortium name="Caenorhabditis brenneri Sequencing and Analysis Consortium"/>
            <person name="Wilson R.K."/>
        </authorList>
    </citation>
    <scope>NUCLEOTIDE SEQUENCE [LARGE SCALE GENOMIC DNA]</scope>
    <source>
        <strain evidence="7">PB2801</strain>
    </source>
</reference>
<dbReference type="InParanoid" id="G0P7D1"/>
<keyword evidence="4" id="KW-0539">Nucleus</keyword>
<dbReference type="STRING" id="135651.G0P7D1"/>
<dbReference type="GO" id="GO:0006511">
    <property type="term" value="P:ubiquitin-dependent protein catabolic process"/>
    <property type="evidence" value="ECO:0007669"/>
    <property type="project" value="InterPro"/>
</dbReference>
<organism evidence="7">
    <name type="scientific">Caenorhabditis brenneri</name>
    <name type="common">Nematode worm</name>
    <dbReference type="NCBI Taxonomy" id="135651"/>
    <lineage>
        <taxon>Eukaryota</taxon>
        <taxon>Metazoa</taxon>
        <taxon>Ecdysozoa</taxon>
        <taxon>Nematoda</taxon>
        <taxon>Chromadorea</taxon>
        <taxon>Rhabditida</taxon>
        <taxon>Rhabditina</taxon>
        <taxon>Rhabditomorpha</taxon>
        <taxon>Rhabditoidea</taxon>
        <taxon>Rhabditidae</taxon>
        <taxon>Peloderinae</taxon>
        <taxon>Caenorhabditis</taxon>
    </lineage>
</organism>
<protein>
    <recommendedName>
        <fullName evidence="3">Elongin-C</fullName>
    </recommendedName>
</protein>
<dbReference type="PANTHER" id="PTHR20648">
    <property type="entry name" value="ELONGIN-C"/>
    <property type="match status" value="1"/>
</dbReference>
<dbReference type="HOGENOM" id="CLU_1983520_0_0_1"/>
<dbReference type="AlphaFoldDB" id="G0P7D1"/>
<accession>G0P7D1</accession>
<dbReference type="SMART" id="SM00512">
    <property type="entry name" value="Skp1"/>
    <property type="match status" value="1"/>
</dbReference>
<comment type="subcellular location">
    <subcellularLocation>
        <location evidence="1">Nucleus</location>
    </subcellularLocation>
</comment>
<evidence type="ECO:0000313" key="6">
    <source>
        <dbReference type="EMBL" id="EGT46904.1"/>
    </source>
</evidence>
<comment type="similarity">
    <text evidence="2">Belongs to the SKP1 family.</text>
</comment>
<keyword evidence="7" id="KW-1185">Reference proteome</keyword>
<evidence type="ECO:0000259" key="5">
    <source>
        <dbReference type="Pfam" id="PF03931"/>
    </source>
</evidence>
<gene>
    <name evidence="6" type="ORF">CAEBREN_04663</name>
</gene>
<proteinExistence type="inferred from homology"/>